<keyword evidence="1" id="KW-0813">Transport</keyword>
<dbReference type="SMART" id="SM00382">
    <property type="entry name" value="AAA"/>
    <property type="match status" value="1"/>
</dbReference>
<evidence type="ECO:0000256" key="3">
    <source>
        <dbReference type="ARBA" id="ARBA00022840"/>
    </source>
</evidence>
<evidence type="ECO:0000256" key="2">
    <source>
        <dbReference type="ARBA" id="ARBA00022741"/>
    </source>
</evidence>
<dbReference type="RefSeq" id="WP_344881998.1">
    <property type="nucleotide sequence ID" value="NZ_BAAAZP010000089.1"/>
</dbReference>
<name>A0ABP7C4H5_9ACTN</name>
<dbReference type="Proteomes" id="UP001500902">
    <property type="component" value="Unassembled WGS sequence"/>
</dbReference>
<evidence type="ECO:0000313" key="6">
    <source>
        <dbReference type="Proteomes" id="UP001500902"/>
    </source>
</evidence>
<dbReference type="PROSITE" id="PS00211">
    <property type="entry name" value="ABC_TRANSPORTER_1"/>
    <property type="match status" value="1"/>
</dbReference>
<dbReference type="Gene3D" id="3.40.50.300">
    <property type="entry name" value="P-loop containing nucleotide triphosphate hydrolases"/>
    <property type="match status" value="1"/>
</dbReference>
<dbReference type="PROSITE" id="PS50893">
    <property type="entry name" value="ABC_TRANSPORTER_2"/>
    <property type="match status" value="1"/>
</dbReference>
<comment type="caution">
    <text evidence="5">The sequence shown here is derived from an EMBL/GenBank/DDBJ whole genome shotgun (WGS) entry which is preliminary data.</text>
</comment>
<evidence type="ECO:0000313" key="5">
    <source>
        <dbReference type="EMBL" id="GAA3678026.1"/>
    </source>
</evidence>
<evidence type="ECO:0000256" key="1">
    <source>
        <dbReference type="ARBA" id="ARBA00022448"/>
    </source>
</evidence>
<keyword evidence="2" id="KW-0547">Nucleotide-binding</keyword>
<dbReference type="InterPro" id="IPR027417">
    <property type="entry name" value="P-loop_NTPase"/>
</dbReference>
<dbReference type="PANTHER" id="PTHR24220:SF685">
    <property type="entry name" value="ABC TRANSPORTER RELATED"/>
    <property type="match status" value="1"/>
</dbReference>
<dbReference type="GO" id="GO:0005524">
    <property type="term" value="F:ATP binding"/>
    <property type="evidence" value="ECO:0007669"/>
    <property type="project" value="UniProtKB-KW"/>
</dbReference>
<evidence type="ECO:0000259" key="4">
    <source>
        <dbReference type="PROSITE" id="PS50893"/>
    </source>
</evidence>
<dbReference type="EMBL" id="BAAAZP010000089">
    <property type="protein sequence ID" value="GAA3678026.1"/>
    <property type="molecule type" value="Genomic_DNA"/>
</dbReference>
<dbReference type="PANTHER" id="PTHR24220">
    <property type="entry name" value="IMPORT ATP-BINDING PROTEIN"/>
    <property type="match status" value="1"/>
</dbReference>
<keyword evidence="6" id="KW-1185">Reference proteome</keyword>
<dbReference type="InterPro" id="IPR017911">
    <property type="entry name" value="MacB-like_ATP-bd"/>
</dbReference>
<organism evidence="5 6">
    <name type="scientific">Nonomuraea antimicrobica</name>
    <dbReference type="NCBI Taxonomy" id="561173"/>
    <lineage>
        <taxon>Bacteria</taxon>
        <taxon>Bacillati</taxon>
        <taxon>Actinomycetota</taxon>
        <taxon>Actinomycetes</taxon>
        <taxon>Streptosporangiales</taxon>
        <taxon>Streptosporangiaceae</taxon>
        <taxon>Nonomuraea</taxon>
    </lineage>
</organism>
<gene>
    <name evidence="5" type="ORF">GCM10022224_047610</name>
</gene>
<dbReference type="InterPro" id="IPR015854">
    <property type="entry name" value="ABC_transpr_LolD-like"/>
</dbReference>
<reference evidence="6" key="1">
    <citation type="journal article" date="2019" name="Int. J. Syst. Evol. Microbiol.">
        <title>The Global Catalogue of Microorganisms (GCM) 10K type strain sequencing project: providing services to taxonomists for standard genome sequencing and annotation.</title>
        <authorList>
            <consortium name="The Broad Institute Genomics Platform"/>
            <consortium name="The Broad Institute Genome Sequencing Center for Infectious Disease"/>
            <person name="Wu L."/>
            <person name="Ma J."/>
        </authorList>
    </citation>
    <scope>NUCLEOTIDE SEQUENCE [LARGE SCALE GENOMIC DNA]</scope>
    <source>
        <strain evidence="6">JCM 16904</strain>
    </source>
</reference>
<dbReference type="Pfam" id="PF00005">
    <property type="entry name" value="ABC_tran"/>
    <property type="match status" value="1"/>
</dbReference>
<sequence>MAAYSTAPHSTGPYSGAALAPPVLRVRDLRCEYPGEAGPVHALRGITLDIARSSFTAIMGPSGSGKTTLLHCAAGLQTPTSGTVELDGQDLHALDQTQLALLRRRRVGFVFQSFNLLPALSAVDNVELPLRLDSRRPRPARTTELLARVGLGNRGSHRPDQLSGGQRQRVAVARALITEPDVVFADEPTGALDLRSAREVLTLMRELADHGQTIIMVTHDPVAASYSDDVLFLADGRIVDRLHTPTAQQVAARMAVLVESAEQAANGPAAN</sequence>
<proteinExistence type="predicted"/>
<dbReference type="InterPro" id="IPR003593">
    <property type="entry name" value="AAA+_ATPase"/>
</dbReference>
<accession>A0ABP7C4H5</accession>
<protein>
    <submittedName>
        <fullName evidence="5">ABC transporter ATP-binding protein</fullName>
    </submittedName>
</protein>
<feature type="domain" description="ABC transporter" evidence="4">
    <location>
        <begin position="24"/>
        <end position="260"/>
    </location>
</feature>
<dbReference type="CDD" id="cd03255">
    <property type="entry name" value="ABC_MJ0796_LolCDE_FtsE"/>
    <property type="match status" value="1"/>
</dbReference>
<dbReference type="InterPro" id="IPR017871">
    <property type="entry name" value="ABC_transporter-like_CS"/>
</dbReference>
<dbReference type="InterPro" id="IPR003439">
    <property type="entry name" value="ABC_transporter-like_ATP-bd"/>
</dbReference>
<dbReference type="SUPFAM" id="SSF52540">
    <property type="entry name" value="P-loop containing nucleoside triphosphate hydrolases"/>
    <property type="match status" value="1"/>
</dbReference>
<keyword evidence="3 5" id="KW-0067">ATP-binding</keyword>